<dbReference type="GO" id="GO:0002504">
    <property type="term" value="P:antigen processing and presentation of peptide or polysaccharide antigen via MHC class II"/>
    <property type="evidence" value="ECO:0007669"/>
    <property type="project" value="UniProtKB-KW"/>
</dbReference>
<keyword evidence="8" id="KW-0325">Glycoprotein</keyword>
<dbReference type="PANTHER" id="PTHR19944:SF99">
    <property type="entry name" value="HLA CLASS II HISTOCOMPATIBILITY ANTIGEN, DRB1 BETA CHAIN"/>
    <property type="match status" value="1"/>
</dbReference>
<keyword evidence="9" id="KW-0491">MHC II</keyword>
<keyword evidence="12" id="KW-1185">Reference proteome</keyword>
<dbReference type="AlphaFoldDB" id="A0A7L2NPP1"/>
<dbReference type="SUPFAM" id="SSF54452">
    <property type="entry name" value="MHC antigen-recognition domain"/>
    <property type="match status" value="1"/>
</dbReference>
<feature type="domain" description="MHC class II beta chain N-terminal" evidence="10">
    <location>
        <begin position="15"/>
        <end position="89"/>
    </location>
</feature>
<dbReference type="OrthoDB" id="10043043at2759"/>
<keyword evidence="4" id="KW-1133">Transmembrane helix</keyword>
<gene>
    <name evidence="11" type="primary">H2eb1_2</name>
    <name evidence="11" type="ORF">PYCJOC_R05828</name>
</gene>
<feature type="non-terminal residue" evidence="11">
    <location>
        <position position="1"/>
    </location>
</feature>
<evidence type="ECO:0000313" key="11">
    <source>
        <dbReference type="EMBL" id="NXR73936.1"/>
    </source>
</evidence>
<dbReference type="InterPro" id="IPR050160">
    <property type="entry name" value="MHC/Immunoglobulin"/>
</dbReference>
<evidence type="ECO:0000256" key="1">
    <source>
        <dbReference type="ARBA" id="ARBA00004479"/>
    </source>
</evidence>
<dbReference type="InterPro" id="IPR011162">
    <property type="entry name" value="MHC_I/II-like_Ag-recog"/>
</dbReference>
<name>A0A7L2NPP1_PYCJO</name>
<evidence type="ECO:0000256" key="6">
    <source>
        <dbReference type="ARBA" id="ARBA00023136"/>
    </source>
</evidence>
<dbReference type="GO" id="GO:0002250">
    <property type="term" value="P:adaptive immune response"/>
    <property type="evidence" value="ECO:0007669"/>
    <property type="project" value="UniProtKB-KW"/>
</dbReference>
<dbReference type="Pfam" id="PF00969">
    <property type="entry name" value="MHC_II_beta"/>
    <property type="match status" value="1"/>
</dbReference>
<proteinExistence type="predicted"/>
<evidence type="ECO:0000256" key="7">
    <source>
        <dbReference type="ARBA" id="ARBA00023157"/>
    </source>
</evidence>
<comment type="caution">
    <text evidence="11">The sequence shown here is derived from an EMBL/GenBank/DDBJ whole genome shotgun (WGS) entry which is preliminary data.</text>
</comment>
<keyword evidence="3" id="KW-0391">Immunity</keyword>
<evidence type="ECO:0000256" key="8">
    <source>
        <dbReference type="ARBA" id="ARBA00023180"/>
    </source>
</evidence>
<dbReference type="Proteomes" id="UP000535705">
    <property type="component" value="Unassembled WGS sequence"/>
</dbReference>
<accession>A0A7L2NPP1</accession>
<comment type="subcellular location">
    <subcellularLocation>
        <location evidence="1">Membrane</location>
        <topology evidence="1">Single-pass type I membrane protein</topology>
    </subcellularLocation>
</comment>
<protein>
    <submittedName>
        <fullName evidence="11">HB2J protein</fullName>
    </submittedName>
</protein>
<evidence type="ECO:0000256" key="4">
    <source>
        <dbReference type="ARBA" id="ARBA00022989"/>
    </source>
</evidence>
<dbReference type="GO" id="GO:0042613">
    <property type="term" value="C:MHC class II protein complex"/>
    <property type="evidence" value="ECO:0007669"/>
    <property type="project" value="UniProtKB-KW"/>
</dbReference>
<evidence type="ECO:0000256" key="9">
    <source>
        <dbReference type="ARBA" id="ARBA00023182"/>
    </source>
</evidence>
<keyword evidence="5" id="KW-1064">Adaptive immunity</keyword>
<keyword evidence="7" id="KW-1015">Disulfide bond</keyword>
<keyword evidence="6" id="KW-0472">Membrane</keyword>
<dbReference type="EMBL" id="VWYP01008269">
    <property type="protein sequence ID" value="NXR73936.1"/>
    <property type="molecule type" value="Genomic_DNA"/>
</dbReference>
<evidence type="ECO:0000259" key="10">
    <source>
        <dbReference type="SMART" id="SM00921"/>
    </source>
</evidence>
<dbReference type="FunFam" id="3.10.320.10:FF:000001">
    <property type="entry name" value="HLA class II histocompatibility antigen, DRB1-1 beta chain"/>
    <property type="match status" value="1"/>
</dbReference>
<dbReference type="InterPro" id="IPR014745">
    <property type="entry name" value="MHC_II_a/b_N"/>
</dbReference>
<dbReference type="SMART" id="SM00921">
    <property type="entry name" value="MHC_II_beta"/>
    <property type="match status" value="1"/>
</dbReference>
<evidence type="ECO:0000256" key="5">
    <source>
        <dbReference type="ARBA" id="ARBA00023130"/>
    </source>
</evidence>
<keyword evidence="2" id="KW-0812">Transmembrane</keyword>
<reference evidence="11 12" key="1">
    <citation type="submission" date="2019-09" db="EMBL/GenBank/DDBJ databases">
        <title>Bird 10,000 Genomes (B10K) Project - Family phase.</title>
        <authorList>
            <person name="Zhang G."/>
        </authorList>
    </citation>
    <scope>NUCLEOTIDE SEQUENCE [LARGE SCALE GENOMIC DNA]</scope>
    <source>
        <strain evidence="11">B10K-DU-002-42</strain>
        <tissue evidence="11">Muscle</tissue>
    </source>
</reference>
<organism evidence="11 12">
    <name type="scientific">Pycnonotus jocosus</name>
    <name type="common">Red-whiskered bulbul</name>
    <name type="synonym">Lanius jocosus</name>
    <dbReference type="NCBI Taxonomy" id="182897"/>
    <lineage>
        <taxon>Eukaryota</taxon>
        <taxon>Metazoa</taxon>
        <taxon>Chordata</taxon>
        <taxon>Craniata</taxon>
        <taxon>Vertebrata</taxon>
        <taxon>Euteleostomi</taxon>
        <taxon>Archelosauria</taxon>
        <taxon>Archosauria</taxon>
        <taxon>Dinosauria</taxon>
        <taxon>Saurischia</taxon>
        <taxon>Theropoda</taxon>
        <taxon>Coelurosauria</taxon>
        <taxon>Aves</taxon>
        <taxon>Neognathae</taxon>
        <taxon>Neoaves</taxon>
        <taxon>Telluraves</taxon>
        <taxon>Australaves</taxon>
        <taxon>Passeriformes</taxon>
        <taxon>Sylvioidea</taxon>
        <taxon>Pycnonotidae</taxon>
        <taxon>Pycnonotus</taxon>
    </lineage>
</organism>
<dbReference type="InterPro" id="IPR000353">
    <property type="entry name" value="MHC_II_b_N"/>
</dbReference>
<dbReference type="Gene3D" id="3.10.320.10">
    <property type="entry name" value="Class II Histocompatibility Antigen, M Beta Chain, Chain B, domain 1"/>
    <property type="match status" value="1"/>
</dbReference>
<dbReference type="PANTHER" id="PTHR19944">
    <property type="entry name" value="MHC CLASS II-RELATED"/>
    <property type="match status" value="1"/>
</dbReference>
<evidence type="ECO:0000313" key="12">
    <source>
        <dbReference type="Proteomes" id="UP000535705"/>
    </source>
</evidence>
<evidence type="ECO:0000256" key="3">
    <source>
        <dbReference type="ARBA" id="ARBA00022859"/>
    </source>
</evidence>
<sequence>LCPAHSGLFQAMKKDECHFTNGTERVRYIERFIYNRQMYTMFDSDLGHFVGFTPYGDKEARYWSSLPDVLENRRTAVDWYCRSNYEIFPTFVTERRVPPSPFAVHSKSLPVHPSP</sequence>
<feature type="non-terminal residue" evidence="11">
    <location>
        <position position="115"/>
    </location>
</feature>
<evidence type="ECO:0000256" key="2">
    <source>
        <dbReference type="ARBA" id="ARBA00022692"/>
    </source>
</evidence>